<organism evidence="1">
    <name type="scientific">viral metagenome</name>
    <dbReference type="NCBI Taxonomy" id="1070528"/>
    <lineage>
        <taxon>unclassified sequences</taxon>
        <taxon>metagenomes</taxon>
        <taxon>organismal metagenomes</taxon>
    </lineage>
</organism>
<accession>A0A6M3Y2E4</accession>
<reference evidence="1" key="1">
    <citation type="submission" date="2020-03" db="EMBL/GenBank/DDBJ databases">
        <title>The deep terrestrial virosphere.</title>
        <authorList>
            <person name="Holmfeldt K."/>
            <person name="Nilsson E."/>
            <person name="Simone D."/>
            <person name="Lopez-Fernandez M."/>
            <person name="Wu X."/>
            <person name="de Brujin I."/>
            <person name="Lundin D."/>
            <person name="Andersson A."/>
            <person name="Bertilsson S."/>
            <person name="Dopson M."/>
        </authorList>
    </citation>
    <scope>NUCLEOTIDE SEQUENCE</scope>
    <source>
        <strain evidence="1">TM448B07783</strain>
    </source>
</reference>
<dbReference type="EMBL" id="MT145176">
    <property type="protein sequence ID" value="QJI04399.1"/>
    <property type="molecule type" value="Genomic_DNA"/>
</dbReference>
<dbReference type="AlphaFoldDB" id="A0A6M3Y2E4"/>
<sequence>MSRSIKVKEETYDRLILKMEAQETFDKVVRRLLNVHDQISMVRDTLGPQHPVVSGLRREEP</sequence>
<gene>
    <name evidence="1" type="ORF">TM448B07783_0005</name>
</gene>
<protein>
    <recommendedName>
        <fullName evidence="2">Antitoxin</fullName>
    </recommendedName>
</protein>
<evidence type="ECO:0008006" key="2">
    <source>
        <dbReference type="Google" id="ProtNLM"/>
    </source>
</evidence>
<proteinExistence type="predicted"/>
<evidence type="ECO:0000313" key="1">
    <source>
        <dbReference type="EMBL" id="QJI04399.1"/>
    </source>
</evidence>
<name>A0A6M3Y2E4_9ZZZZ</name>